<dbReference type="InterPro" id="IPR037936">
    <property type="entry name" value="UNC5A-D"/>
</dbReference>
<dbReference type="Pfam" id="PF00791">
    <property type="entry name" value="ZU5"/>
    <property type="match status" value="1"/>
</dbReference>
<keyword evidence="4" id="KW-1185">Reference proteome</keyword>
<dbReference type="PANTHER" id="PTHR12582:SF41">
    <property type="entry name" value="UNC5C-LIKE PROTEIN"/>
    <property type="match status" value="1"/>
</dbReference>
<evidence type="ECO:0000313" key="3">
    <source>
        <dbReference type="Ensembl" id="ENSPTIP00000019280.1"/>
    </source>
</evidence>
<organism evidence="3 4">
    <name type="scientific">Panthera tigris altaica</name>
    <name type="common">Siberian tiger</name>
    <dbReference type="NCBI Taxonomy" id="74533"/>
    <lineage>
        <taxon>Eukaryota</taxon>
        <taxon>Metazoa</taxon>
        <taxon>Chordata</taxon>
        <taxon>Craniata</taxon>
        <taxon>Vertebrata</taxon>
        <taxon>Euteleostomi</taxon>
        <taxon>Mammalia</taxon>
        <taxon>Eutheria</taxon>
        <taxon>Laurasiatheria</taxon>
        <taxon>Carnivora</taxon>
        <taxon>Feliformia</taxon>
        <taxon>Felidae</taxon>
        <taxon>Pantherinae</taxon>
        <taxon>Panthera</taxon>
    </lineage>
</organism>
<dbReference type="InterPro" id="IPR000906">
    <property type="entry name" value="ZU5_dom"/>
</dbReference>
<sequence>MCSHECSFQPAQFLLLVGVPVASALLLVQCLRWHCPRWLLGACWKLDNQEEPVSHPTPLPENESPRQCPPATLPEMAAFYQELHTPTQGQTVVRQLMHKLLVFSAREVDHRGGCLMLRDMGISLLIPPGAVAVGRQERVSLVLVWDLLDAPSLSRAQGLVSPVVACGPHGASFLQPCTLTFKHCAQQPRHARTYSSNTTLLDAKVWRPLGQPGAHTSRDECRIRLSHFSLYTCVLEAPAGREASKWLQLDSSKHLWKTPLSEALHSASSPGWENVDESSCQLVPHLHIWHGKCPFRSFCFRRKAANENEDCSALTNEIIVTMHTFQDGMETKYMEILRFQASEEESWAIPAPVPTEGEPLCPRLPPELFEQLQMLLEPNSITGNDWRRLASHLGLCGMKIRFLSCQRSPAAAILELFEEQNG</sequence>
<dbReference type="Gene3D" id="1.10.533.10">
    <property type="entry name" value="Death Domain, Fas"/>
    <property type="match status" value="1"/>
</dbReference>
<dbReference type="GO" id="GO:0008233">
    <property type="term" value="F:peptidase activity"/>
    <property type="evidence" value="ECO:0007669"/>
    <property type="project" value="Ensembl"/>
</dbReference>
<dbReference type="GO" id="GO:0005813">
    <property type="term" value="C:centrosome"/>
    <property type="evidence" value="ECO:0007669"/>
    <property type="project" value="Ensembl"/>
</dbReference>
<evidence type="ECO:0000259" key="1">
    <source>
        <dbReference type="PROSITE" id="PS50017"/>
    </source>
</evidence>
<dbReference type="Pfam" id="PF00531">
    <property type="entry name" value="Death"/>
    <property type="match status" value="1"/>
</dbReference>
<gene>
    <name evidence="3" type="primary">UNC5CL</name>
</gene>
<dbReference type="Ensembl" id="ENSPTIT00000023583.1">
    <property type="protein sequence ID" value="ENSPTIP00000019280.1"/>
    <property type="gene ID" value="ENSPTIG00000017124.1"/>
</dbReference>
<dbReference type="GeneTree" id="ENSGT00950000182815"/>
<evidence type="ECO:0000259" key="2">
    <source>
        <dbReference type="PROSITE" id="PS51145"/>
    </source>
</evidence>
<dbReference type="SMART" id="SM00218">
    <property type="entry name" value="ZU5"/>
    <property type="match status" value="1"/>
</dbReference>
<dbReference type="GO" id="GO:0016020">
    <property type="term" value="C:membrane"/>
    <property type="evidence" value="ECO:0007669"/>
    <property type="project" value="Ensembl"/>
</dbReference>
<dbReference type="PROSITE" id="PS50017">
    <property type="entry name" value="DEATH_DOMAIN"/>
    <property type="match status" value="1"/>
</dbReference>
<dbReference type="Gene3D" id="2.60.220.30">
    <property type="match status" value="1"/>
</dbReference>
<dbReference type="PROSITE" id="PS51145">
    <property type="entry name" value="ZU5"/>
    <property type="match status" value="1"/>
</dbReference>
<dbReference type="SUPFAM" id="SSF47986">
    <property type="entry name" value="DEATH domain"/>
    <property type="match status" value="1"/>
</dbReference>
<dbReference type="Proteomes" id="UP000675900">
    <property type="component" value="Unassembled WGS sequence"/>
</dbReference>
<proteinExistence type="predicted"/>
<dbReference type="FunFam" id="2.60.220.30:FF:000013">
    <property type="entry name" value="Unc-5 family C-terminal like"/>
    <property type="match status" value="1"/>
</dbReference>
<protein>
    <submittedName>
        <fullName evidence="3">Unc-5 family C-terminal like</fullName>
    </submittedName>
</protein>
<accession>A0A8C9KAJ3</accession>
<reference evidence="3" key="2">
    <citation type="submission" date="2025-09" db="UniProtKB">
        <authorList>
            <consortium name="Ensembl"/>
        </authorList>
    </citation>
    <scope>IDENTIFICATION</scope>
</reference>
<evidence type="ECO:0000313" key="4">
    <source>
        <dbReference type="Proteomes" id="UP000675900"/>
    </source>
</evidence>
<reference evidence="3" key="1">
    <citation type="submission" date="2025-08" db="UniProtKB">
        <authorList>
            <consortium name="Ensembl"/>
        </authorList>
    </citation>
    <scope>IDENTIFICATION</scope>
</reference>
<dbReference type="GO" id="GO:0043123">
    <property type="term" value="P:positive regulation of canonical NF-kappaB signal transduction"/>
    <property type="evidence" value="ECO:0007669"/>
    <property type="project" value="Ensembl"/>
</dbReference>
<feature type="domain" description="ZU5" evidence="2">
    <location>
        <begin position="102"/>
        <end position="237"/>
    </location>
</feature>
<dbReference type="PANTHER" id="PTHR12582">
    <property type="entry name" value="NETRIN RECEPTOR UNC5"/>
    <property type="match status" value="1"/>
</dbReference>
<dbReference type="GO" id="GO:0005042">
    <property type="term" value="F:netrin receptor activity"/>
    <property type="evidence" value="ECO:0007669"/>
    <property type="project" value="InterPro"/>
</dbReference>
<name>A0A8C9KAJ3_PANTA</name>
<dbReference type="GO" id="GO:0005829">
    <property type="term" value="C:cytosol"/>
    <property type="evidence" value="ECO:0007669"/>
    <property type="project" value="Ensembl"/>
</dbReference>
<dbReference type="InterPro" id="IPR000488">
    <property type="entry name" value="Death_dom"/>
</dbReference>
<dbReference type="GO" id="GO:0046330">
    <property type="term" value="P:positive regulation of JNK cascade"/>
    <property type="evidence" value="ECO:0007669"/>
    <property type="project" value="Ensembl"/>
</dbReference>
<dbReference type="AlphaFoldDB" id="A0A8C9KAJ3"/>
<dbReference type="InterPro" id="IPR011029">
    <property type="entry name" value="DEATH-like_dom_sf"/>
</dbReference>
<feature type="domain" description="Death" evidence="1">
    <location>
        <begin position="371"/>
        <end position="422"/>
    </location>
</feature>